<accession>A0A2H3CVN9</accession>
<dbReference type="AlphaFoldDB" id="A0A2H3CVN9"/>
<protein>
    <submittedName>
        <fullName evidence="1">Uncharacterized protein</fullName>
    </submittedName>
</protein>
<dbReference type="OrthoDB" id="10311126at2759"/>
<dbReference type="InParanoid" id="A0A2H3CVN9"/>
<name>A0A2H3CVN9_ARMGA</name>
<evidence type="ECO:0000313" key="1">
    <source>
        <dbReference type="EMBL" id="PBK80163.1"/>
    </source>
</evidence>
<organism evidence="1 2">
    <name type="scientific">Armillaria gallica</name>
    <name type="common">Bulbous honey fungus</name>
    <name type="synonym">Armillaria bulbosa</name>
    <dbReference type="NCBI Taxonomy" id="47427"/>
    <lineage>
        <taxon>Eukaryota</taxon>
        <taxon>Fungi</taxon>
        <taxon>Dikarya</taxon>
        <taxon>Basidiomycota</taxon>
        <taxon>Agaricomycotina</taxon>
        <taxon>Agaricomycetes</taxon>
        <taxon>Agaricomycetidae</taxon>
        <taxon>Agaricales</taxon>
        <taxon>Marasmiineae</taxon>
        <taxon>Physalacriaceae</taxon>
        <taxon>Armillaria</taxon>
    </lineage>
</organism>
<reference evidence="2" key="1">
    <citation type="journal article" date="2017" name="Nat. Ecol. Evol.">
        <title>Genome expansion and lineage-specific genetic innovations in the forest pathogenic fungi Armillaria.</title>
        <authorList>
            <person name="Sipos G."/>
            <person name="Prasanna A.N."/>
            <person name="Walter M.C."/>
            <person name="O'Connor E."/>
            <person name="Balint B."/>
            <person name="Krizsan K."/>
            <person name="Kiss B."/>
            <person name="Hess J."/>
            <person name="Varga T."/>
            <person name="Slot J."/>
            <person name="Riley R."/>
            <person name="Boka B."/>
            <person name="Rigling D."/>
            <person name="Barry K."/>
            <person name="Lee J."/>
            <person name="Mihaltcheva S."/>
            <person name="LaButti K."/>
            <person name="Lipzen A."/>
            <person name="Waldron R."/>
            <person name="Moloney N.M."/>
            <person name="Sperisen C."/>
            <person name="Kredics L."/>
            <person name="Vagvoelgyi C."/>
            <person name="Patrignani A."/>
            <person name="Fitzpatrick D."/>
            <person name="Nagy I."/>
            <person name="Doyle S."/>
            <person name="Anderson J.B."/>
            <person name="Grigoriev I.V."/>
            <person name="Gueldener U."/>
            <person name="Muensterkoetter M."/>
            <person name="Nagy L.G."/>
        </authorList>
    </citation>
    <scope>NUCLEOTIDE SEQUENCE [LARGE SCALE GENOMIC DNA]</scope>
    <source>
        <strain evidence="2">Ar21-2</strain>
    </source>
</reference>
<dbReference type="EMBL" id="KZ293751">
    <property type="protein sequence ID" value="PBK80163.1"/>
    <property type="molecule type" value="Genomic_DNA"/>
</dbReference>
<keyword evidence="2" id="KW-1185">Reference proteome</keyword>
<dbReference type="Proteomes" id="UP000217790">
    <property type="component" value="Unassembled WGS sequence"/>
</dbReference>
<sequence length="141" mass="16003">MTTISIAIATSEHDAWNANNHHLVLAWVDTFHNQIFRALDGRPGVLAVRSLRHYPNHSHKTPKLFDASGVHLGSIHYGNARNADEWFPCPPIDIALQRLRLVMGHNLPNNVQYYPQDHVDVGITVSRTEWFHQRNRAGSVS</sequence>
<evidence type="ECO:0000313" key="2">
    <source>
        <dbReference type="Proteomes" id="UP000217790"/>
    </source>
</evidence>
<proteinExistence type="predicted"/>
<gene>
    <name evidence="1" type="ORF">ARMGADRAFT_1040261</name>
</gene>